<protein>
    <submittedName>
        <fullName evidence="1">Uncharacterized protein</fullName>
    </submittedName>
</protein>
<proteinExistence type="predicted"/>
<dbReference type="EMBL" id="MLIQ01000023">
    <property type="protein sequence ID" value="OHU51460.1"/>
    <property type="molecule type" value="Genomic_DNA"/>
</dbReference>
<accession>A0A1S1LL13</accession>
<organism evidence="1 2">
    <name type="scientific">Mycobacteroides chelonae</name>
    <name type="common">Mycobacterium chelonae</name>
    <dbReference type="NCBI Taxonomy" id="1774"/>
    <lineage>
        <taxon>Bacteria</taxon>
        <taxon>Bacillati</taxon>
        <taxon>Actinomycetota</taxon>
        <taxon>Actinomycetes</taxon>
        <taxon>Mycobacteriales</taxon>
        <taxon>Mycobacteriaceae</taxon>
        <taxon>Mycobacteroides</taxon>
    </lineage>
</organism>
<dbReference type="AlphaFoldDB" id="A0A1S1LL13"/>
<comment type="caution">
    <text evidence="1">The sequence shown here is derived from an EMBL/GenBank/DDBJ whole genome shotgun (WGS) entry which is preliminary data.</text>
</comment>
<reference evidence="1 2" key="1">
    <citation type="submission" date="2016-10" db="EMBL/GenBank/DDBJ databases">
        <title>Evaluation of Human, Veterinary and Environmental Mycobacterium chelonae Isolates by Core Genome Phylogenomic Analysis, Targeted Gene Comparison, and Anti-microbial Susceptibility Patterns: A Tale of Mistaken Identities.</title>
        <authorList>
            <person name="Fogelson S.B."/>
            <person name="Camus A.C."/>
            <person name="Lorenz W."/>
            <person name="Vasireddy R."/>
            <person name="Vasireddy S."/>
            <person name="Smith T."/>
            <person name="Brown-Elliott B.A."/>
            <person name="Wallace R.J.Jr."/>
            <person name="Hasan N.A."/>
            <person name="Reischl U."/>
            <person name="Sanchez S."/>
        </authorList>
    </citation>
    <scope>NUCLEOTIDE SEQUENCE [LARGE SCALE GENOMIC DNA]</scope>
    <source>
        <strain evidence="1 2">15515</strain>
    </source>
</reference>
<sequence>MAVVKDVETKEAGFHTPQVINRVFCLRHLANSFGEDVGVSAENDIERKALEEIAKRYWDEYQVVVSRMRDELLEARFAALPKDLRDKVIKIVRDESSDAA</sequence>
<evidence type="ECO:0000313" key="1">
    <source>
        <dbReference type="EMBL" id="OHU51460.1"/>
    </source>
</evidence>
<name>A0A1S1LL13_MYCCH</name>
<evidence type="ECO:0000313" key="2">
    <source>
        <dbReference type="Proteomes" id="UP000180043"/>
    </source>
</evidence>
<dbReference type="Proteomes" id="UP000180043">
    <property type="component" value="Unassembled WGS sequence"/>
</dbReference>
<gene>
    <name evidence="1" type="ORF">BKG82_22965</name>
</gene>